<dbReference type="OrthoDB" id="128994at2"/>
<keyword evidence="2" id="KW-1185">Reference proteome</keyword>
<evidence type="ECO:0000313" key="2">
    <source>
        <dbReference type="Proteomes" id="UP000297535"/>
    </source>
</evidence>
<gene>
    <name evidence="1" type="ORF">EU555_25995</name>
</gene>
<dbReference type="EMBL" id="SRLB01000024">
    <property type="protein sequence ID" value="TGD95858.1"/>
    <property type="molecule type" value="Genomic_DNA"/>
</dbReference>
<dbReference type="InterPro" id="IPR026349">
    <property type="entry name" value="CHP04255"/>
</dbReference>
<dbReference type="Proteomes" id="UP000297535">
    <property type="component" value="Unassembled WGS sequence"/>
</dbReference>
<comment type="caution">
    <text evidence="1">The sequence shown here is derived from an EMBL/GenBank/DDBJ whole genome shotgun (WGS) entry which is preliminary data.</text>
</comment>
<sequence length="274" mass="30553">MPLAPLPKYGRPPVTEVVCGVYFQSLDDLQVAHVGSLWERLRRDFPRTETLPPLPPTLIANGPADFQIQFQFGPIEASPFPRVWFVSADDATLLQLQRDRLIINWRRRAEDSPYPSYDVIVAKLRDVLGLLIGFLEEQSLGAPDLVGVELAYVNSLHFGRDLTGPGDVASVVPFLTWRPPVGSPDPLALSGLSWNAQLDLADGEGNLHIGLRTTQRPSDGQGLVRLDLLARKFSPALETDAIWNWFDLAHASIVTTFSDITSRDVQDRVWERHT</sequence>
<organism evidence="1 2">
    <name type="scientific">Methylobacterium nonmethylotrophicum</name>
    <dbReference type="NCBI Taxonomy" id="1141884"/>
    <lineage>
        <taxon>Bacteria</taxon>
        <taxon>Pseudomonadati</taxon>
        <taxon>Pseudomonadota</taxon>
        <taxon>Alphaproteobacteria</taxon>
        <taxon>Hyphomicrobiales</taxon>
        <taxon>Methylobacteriaceae</taxon>
        <taxon>Methylobacterium</taxon>
    </lineage>
</organism>
<accession>A0A4Z0NHQ8</accession>
<proteinExistence type="predicted"/>
<dbReference type="RefSeq" id="WP_135418265.1">
    <property type="nucleotide sequence ID" value="NZ_SRLB01000024.1"/>
</dbReference>
<name>A0A4Z0NHQ8_9HYPH</name>
<reference evidence="1 2" key="1">
    <citation type="submission" date="2019-04" db="EMBL/GenBank/DDBJ databases">
        <authorList>
            <person name="Feng G."/>
            <person name="Zhu H."/>
        </authorList>
    </citation>
    <scope>NUCLEOTIDE SEQUENCE [LARGE SCALE GENOMIC DNA]</scope>
    <source>
        <strain evidence="1 2">6HR-1</strain>
    </source>
</reference>
<evidence type="ECO:0000313" key="1">
    <source>
        <dbReference type="EMBL" id="TGD95858.1"/>
    </source>
</evidence>
<dbReference type="NCBIfam" id="TIGR04255">
    <property type="entry name" value="sporadTIGR04255"/>
    <property type="match status" value="1"/>
</dbReference>
<protein>
    <submittedName>
        <fullName evidence="1">TIGR04255 family protein</fullName>
    </submittedName>
</protein>
<dbReference type="AlphaFoldDB" id="A0A4Z0NHQ8"/>